<dbReference type="Pfam" id="PF00534">
    <property type="entry name" value="Glycos_transf_1"/>
    <property type="match status" value="1"/>
</dbReference>
<protein>
    <submittedName>
        <fullName evidence="2">Glycosyltransferase family 4 protein</fullName>
    </submittedName>
</protein>
<proteinExistence type="predicted"/>
<gene>
    <name evidence="2" type="ORF">JYA64_10345</name>
</gene>
<dbReference type="EMBL" id="JAFHKS010000043">
    <property type="protein sequence ID" value="MBN3545694.1"/>
    <property type="molecule type" value="Genomic_DNA"/>
</dbReference>
<dbReference type="InterPro" id="IPR052622">
    <property type="entry name" value="Glycosyltransferase_G1"/>
</dbReference>
<dbReference type="SUPFAM" id="SSF53756">
    <property type="entry name" value="UDP-Glycosyltransferase/glycogen phosphorylase"/>
    <property type="match status" value="1"/>
</dbReference>
<evidence type="ECO:0000259" key="1">
    <source>
        <dbReference type="Pfam" id="PF00534"/>
    </source>
</evidence>
<reference evidence="2 3" key="1">
    <citation type="submission" date="2021-01" db="EMBL/GenBank/DDBJ databases">
        <title>Genome Sequencing of Type Strains.</title>
        <authorList>
            <person name="Lemaire J.F."/>
            <person name="Inderbitzin P."/>
            <person name="Collins S.B."/>
            <person name="Wespe N."/>
            <person name="Knight-Connoni V."/>
        </authorList>
    </citation>
    <scope>NUCLEOTIDE SEQUENCE [LARGE SCALE GENOMIC DNA]</scope>
    <source>
        <strain evidence="2 3">DSM 14730</strain>
    </source>
</reference>
<feature type="domain" description="Glycosyl transferase family 1" evidence="1">
    <location>
        <begin position="155"/>
        <end position="315"/>
    </location>
</feature>
<dbReference type="PANTHER" id="PTHR46660:SF2">
    <property type="entry name" value="GLYCOSYLTRANSFERASE 1 DOMAIN-CONTAINING PROTEIN 1"/>
    <property type="match status" value="1"/>
</dbReference>
<name>A0ABS2ZE99_9BACL</name>
<dbReference type="Gene3D" id="3.40.50.2000">
    <property type="entry name" value="Glycogen Phosphorylase B"/>
    <property type="match status" value="2"/>
</dbReference>
<dbReference type="CDD" id="cd03801">
    <property type="entry name" value="GT4_PimA-like"/>
    <property type="match status" value="1"/>
</dbReference>
<organism evidence="2 3">
    <name type="scientific">Fictibacillus barbaricus</name>
    <dbReference type="NCBI Taxonomy" id="182136"/>
    <lineage>
        <taxon>Bacteria</taxon>
        <taxon>Bacillati</taxon>
        <taxon>Bacillota</taxon>
        <taxon>Bacilli</taxon>
        <taxon>Bacillales</taxon>
        <taxon>Fictibacillaceae</taxon>
        <taxon>Fictibacillus</taxon>
    </lineage>
</organism>
<dbReference type="Proteomes" id="UP001319060">
    <property type="component" value="Unassembled WGS sequence"/>
</dbReference>
<dbReference type="RefSeq" id="WP_205724021.1">
    <property type="nucleotide sequence ID" value="NZ_JAFHKS010000043.1"/>
</dbReference>
<dbReference type="InterPro" id="IPR001296">
    <property type="entry name" value="Glyco_trans_1"/>
</dbReference>
<keyword evidence="3" id="KW-1185">Reference proteome</keyword>
<evidence type="ECO:0000313" key="3">
    <source>
        <dbReference type="Proteomes" id="UP001319060"/>
    </source>
</evidence>
<evidence type="ECO:0000313" key="2">
    <source>
        <dbReference type="EMBL" id="MBN3545694.1"/>
    </source>
</evidence>
<sequence length="336" mass="38204">MSNPIKRVMFFTPYYYQNRGNATTARRLEHGLSDEVNINVFAYEEMAYDSSVIQCMENADVIHILQFARFVDWAENYDLTLSKPYIVTSGGTDINHSLAEDRNRYLPFLIKAKAVTVFSNQAKSMLVKDHGLKEEFVHVIPQSVYLPETGGSEEELNLPAGSPNILLPAGLRPVKDVLFACKSIQKLKEDFPDITFLIVGANLDQNVYCQVHDATKRNSWLRYSSEVDLSTMKELYEWADIVLNTSISEGQPTSILEAMSLGKPVIARVNTGNSSIIQQHVNGMLFQTHEELYESLKKVLSDKNVYEVLVKNGYQTIVENHTIKQEINSYLHLYKH</sequence>
<accession>A0ABS2ZE99</accession>
<comment type="caution">
    <text evidence="2">The sequence shown here is derived from an EMBL/GenBank/DDBJ whole genome shotgun (WGS) entry which is preliminary data.</text>
</comment>
<dbReference type="PANTHER" id="PTHR46660">
    <property type="match status" value="1"/>
</dbReference>